<keyword evidence="2 3" id="KW-0143">Chaperone</keyword>
<dbReference type="GO" id="GO:0005737">
    <property type="term" value="C:cytoplasm"/>
    <property type="evidence" value="ECO:0007669"/>
    <property type="project" value="UniProtKB-SubCell"/>
</dbReference>
<protein>
    <recommendedName>
        <fullName evidence="3">Urease accessory protein UreD</fullName>
    </recommendedName>
</protein>
<keyword evidence="3" id="KW-0996">Nickel insertion</keyword>
<comment type="similarity">
    <text evidence="1 3">Belongs to the UreD family.</text>
</comment>
<evidence type="ECO:0000313" key="4">
    <source>
        <dbReference type="EMBL" id="GAL84702.1"/>
    </source>
</evidence>
<comment type="function">
    <text evidence="3">Required for maturation of urease via the functional incorporation of the urease nickel metallocenter.</text>
</comment>
<evidence type="ECO:0000313" key="5">
    <source>
        <dbReference type="Proteomes" id="UP000030185"/>
    </source>
</evidence>
<accession>A0A098LE21</accession>
<reference evidence="4 5" key="1">
    <citation type="submission" date="2014-09" db="EMBL/GenBank/DDBJ databases">
        <title>Sporocytophaga myxococcoides PG-01 genome sequencing.</title>
        <authorList>
            <person name="Liu L."/>
            <person name="Gao P.J."/>
            <person name="Chen G.J."/>
            <person name="Wang L.S."/>
        </authorList>
    </citation>
    <scope>NUCLEOTIDE SEQUENCE [LARGE SCALE GENOMIC DNA]</scope>
    <source>
        <strain evidence="4 5">PG-01</strain>
    </source>
</reference>
<dbReference type="InterPro" id="IPR002669">
    <property type="entry name" value="UreD"/>
</dbReference>
<dbReference type="RefSeq" id="WP_045461978.1">
    <property type="nucleotide sequence ID" value="NZ_BBLT01000003.1"/>
</dbReference>
<sequence length="285" mass="32463">MIKDMTRSAVEISRIDNKSILTGSKIFRPLKIFSLQKGKSCQIVFSNYGGGFVEGDQIFLDIHCKAGTTTVFSTQANTRIYRSEHDKSSLQEIRGKVGRDALTVFMGDPIVPHQESIFEQRIRWELEEGSALLFLDWFEGGRILNGERFAFKSFFTDLKINVSERTVIWDRFKMDPEQSNMNSPGAFLSHSGYLNIFLAGNENLEKVKLIETQLHFLSRKYLYDEKGHDVSKCEIIGSACKVNEHVFMIRCSAKNNHALQPLVKELAQLLSDKDLLGFNPIEGRI</sequence>
<dbReference type="Proteomes" id="UP000030185">
    <property type="component" value="Unassembled WGS sequence"/>
</dbReference>
<dbReference type="eggNOG" id="COG0829">
    <property type="taxonomic scope" value="Bacteria"/>
</dbReference>
<organism evidence="4 5">
    <name type="scientific">Sporocytophaga myxococcoides</name>
    <dbReference type="NCBI Taxonomy" id="153721"/>
    <lineage>
        <taxon>Bacteria</taxon>
        <taxon>Pseudomonadati</taxon>
        <taxon>Bacteroidota</taxon>
        <taxon>Cytophagia</taxon>
        <taxon>Cytophagales</taxon>
        <taxon>Cytophagaceae</taxon>
        <taxon>Sporocytophaga</taxon>
    </lineage>
</organism>
<dbReference type="HAMAP" id="MF_01384">
    <property type="entry name" value="UreD"/>
    <property type="match status" value="1"/>
</dbReference>
<dbReference type="EMBL" id="BBLT01000003">
    <property type="protein sequence ID" value="GAL84702.1"/>
    <property type="molecule type" value="Genomic_DNA"/>
</dbReference>
<keyword evidence="3" id="KW-0963">Cytoplasm</keyword>
<proteinExistence type="inferred from homology"/>
<evidence type="ECO:0000256" key="1">
    <source>
        <dbReference type="ARBA" id="ARBA00007177"/>
    </source>
</evidence>
<dbReference type="Pfam" id="PF01774">
    <property type="entry name" value="UreD"/>
    <property type="match status" value="1"/>
</dbReference>
<keyword evidence="5" id="KW-1185">Reference proteome</keyword>
<dbReference type="AlphaFoldDB" id="A0A098LE21"/>
<comment type="subcellular location">
    <subcellularLocation>
        <location evidence="3">Cytoplasm</location>
    </subcellularLocation>
</comment>
<dbReference type="STRING" id="153721.MYP_1930"/>
<evidence type="ECO:0000256" key="2">
    <source>
        <dbReference type="ARBA" id="ARBA00023186"/>
    </source>
</evidence>
<dbReference type="PANTHER" id="PTHR33643">
    <property type="entry name" value="UREASE ACCESSORY PROTEIN D"/>
    <property type="match status" value="1"/>
</dbReference>
<comment type="subunit">
    <text evidence="3">UreD, UreF and UreG form a complex that acts as a GTP-hydrolysis-dependent molecular chaperone, activating the urease apoprotein by helping to assemble the nickel containing metallocenter of UreC. The UreE protein probably delivers the nickel.</text>
</comment>
<dbReference type="PANTHER" id="PTHR33643:SF1">
    <property type="entry name" value="UREASE ACCESSORY PROTEIN D"/>
    <property type="match status" value="1"/>
</dbReference>
<comment type="caution">
    <text evidence="4">The sequence shown here is derived from an EMBL/GenBank/DDBJ whole genome shotgun (WGS) entry which is preliminary data.</text>
</comment>
<name>A0A098LE21_9BACT</name>
<dbReference type="GO" id="GO:0016151">
    <property type="term" value="F:nickel cation binding"/>
    <property type="evidence" value="ECO:0007669"/>
    <property type="project" value="UniProtKB-UniRule"/>
</dbReference>
<gene>
    <name evidence="3" type="primary">ureD</name>
    <name evidence="4" type="ORF">MYP_1930</name>
</gene>
<evidence type="ECO:0000256" key="3">
    <source>
        <dbReference type="HAMAP-Rule" id="MF_01384"/>
    </source>
</evidence>
<dbReference type="OrthoDB" id="870989at2"/>